<keyword evidence="1" id="KW-0472">Membrane</keyword>
<evidence type="ECO:0000313" key="4">
    <source>
        <dbReference type="Proteomes" id="UP000192293"/>
    </source>
</evidence>
<dbReference type="Pfam" id="PF13630">
    <property type="entry name" value="SdpI"/>
    <property type="match status" value="1"/>
</dbReference>
<keyword evidence="1" id="KW-1133">Transmembrane helix</keyword>
<evidence type="ECO:0000313" key="3">
    <source>
        <dbReference type="EMBL" id="ORA41978.1"/>
    </source>
</evidence>
<proteinExistence type="predicted"/>
<comment type="caution">
    <text evidence="2">The sequence shown here is derived from an EMBL/GenBank/DDBJ whole genome shotgun (WGS) entry which is preliminary data.</text>
</comment>
<gene>
    <name evidence="3" type="ORF">BST19_26855</name>
    <name evidence="2" type="ORF">H7I91_21375</name>
</gene>
<reference evidence="2" key="3">
    <citation type="journal article" date="2022" name="BMC Genomics">
        <title>Comparative genome analysis of mycobacteria focusing on tRNA and non-coding RNA.</title>
        <authorList>
            <person name="Behra P.R.K."/>
            <person name="Pettersson B.M.F."/>
            <person name="Ramesh M."/>
            <person name="Das S."/>
            <person name="Dasgupta S."/>
            <person name="Kirsebom L.A."/>
        </authorList>
    </citation>
    <scope>NUCLEOTIDE SEQUENCE</scope>
    <source>
        <strain evidence="2">DSM 45439</strain>
    </source>
</reference>
<evidence type="ECO:0000313" key="2">
    <source>
        <dbReference type="EMBL" id="MCV6991790.1"/>
    </source>
</evidence>
<dbReference type="Proteomes" id="UP000192293">
    <property type="component" value="Unassembled WGS sequence"/>
</dbReference>
<protein>
    <submittedName>
        <fullName evidence="2">SdpI family protein</fullName>
    </submittedName>
</protein>
<dbReference type="AlphaFoldDB" id="A0AAW5S9Z9"/>
<dbReference type="EMBL" id="JACKTG010000071">
    <property type="protein sequence ID" value="MCV6991790.1"/>
    <property type="molecule type" value="Genomic_DNA"/>
</dbReference>
<evidence type="ECO:0000256" key="1">
    <source>
        <dbReference type="SAM" id="Phobius"/>
    </source>
</evidence>
<reference evidence="2" key="2">
    <citation type="submission" date="2020-07" db="EMBL/GenBank/DDBJ databases">
        <authorList>
            <person name="Pettersson B.M.F."/>
            <person name="Behra P.R.K."/>
            <person name="Ramesh M."/>
            <person name="Das S."/>
            <person name="Dasgupta S."/>
            <person name="Kirsebom L.A."/>
        </authorList>
    </citation>
    <scope>NUCLEOTIDE SEQUENCE</scope>
    <source>
        <strain evidence="2">DSM 45439</strain>
    </source>
</reference>
<keyword evidence="1" id="KW-0812">Transmembrane</keyword>
<evidence type="ECO:0000313" key="5">
    <source>
        <dbReference type="Proteomes" id="UP001207588"/>
    </source>
</evidence>
<organism evidence="2 5">
    <name type="scientific">Mycobacterium bouchedurhonense</name>
    <dbReference type="NCBI Taxonomy" id="701041"/>
    <lineage>
        <taxon>Bacteria</taxon>
        <taxon>Bacillati</taxon>
        <taxon>Actinomycetota</taxon>
        <taxon>Actinomycetes</taxon>
        <taxon>Mycobacteriales</taxon>
        <taxon>Mycobacteriaceae</taxon>
        <taxon>Mycobacterium</taxon>
        <taxon>Mycobacterium avium complex (MAC)</taxon>
    </lineage>
</organism>
<feature type="transmembrane region" description="Helical" evidence="1">
    <location>
        <begin position="6"/>
        <end position="30"/>
    </location>
</feature>
<dbReference type="Proteomes" id="UP001207588">
    <property type="component" value="Unassembled WGS sequence"/>
</dbReference>
<dbReference type="RefSeq" id="WP_158084979.1">
    <property type="nucleotide sequence ID" value="NZ_JACKTG010000071.1"/>
</dbReference>
<name>A0AAW5S9Z9_MYCBC</name>
<feature type="transmembrane region" description="Helical" evidence="1">
    <location>
        <begin position="94"/>
        <end position="116"/>
    </location>
</feature>
<accession>A0AAW5S9Z9</accession>
<sequence length="134" mass="14106">MTADQLHATIVAAVFALFPVVITTVVVTVSRRAVDGRLLRNPTTGIRTRATVSSDRAWVVAHRTALRATPLLVAVTIIAWIVLFATAWTLPTIIAVMLAGVASAAAVMAVLIYIAYVANKAAKTVGDGSDGRPR</sequence>
<reference evidence="3 4" key="1">
    <citation type="submission" date="2017-02" db="EMBL/GenBank/DDBJ databases">
        <title>The new phylogeny of genus Mycobacterium.</title>
        <authorList>
            <person name="Tortoli E."/>
            <person name="Trovato A."/>
            <person name="Cirillo D.M."/>
        </authorList>
    </citation>
    <scope>NUCLEOTIDE SEQUENCE [LARGE SCALE GENOMIC DNA]</scope>
    <source>
        <strain evidence="3 4">DSM 45439</strain>
    </source>
</reference>
<keyword evidence="4" id="KW-1185">Reference proteome</keyword>
<dbReference type="EMBL" id="MVHL01000099">
    <property type="protein sequence ID" value="ORA41978.1"/>
    <property type="molecule type" value="Genomic_DNA"/>
</dbReference>
<dbReference type="InterPro" id="IPR025962">
    <property type="entry name" value="SdpI/YhfL"/>
</dbReference>
<feature type="transmembrane region" description="Helical" evidence="1">
    <location>
        <begin position="71"/>
        <end position="88"/>
    </location>
</feature>